<proteinExistence type="predicted"/>
<sequence>MSSERPSPQPEGTPSYPPTLVQASSVPQKRALEDDHQPAISSPLNPDFRPSKPADDAPLARERASRAKKESLKKRESKGPLTTESSARSTPDPKGPITKQKKKAAPPAPTRYKLPAPKLSDFEAPKPPIFVDAHEKMAPDGRTIAFKETTEHGLKKLRAIGERYDEQIVEDIVYDIVDEVDFWLQDGGVSGKGATAGVLRASAGVPTHYGLGGGVVGSEIKELVQDDE</sequence>
<dbReference type="InParanoid" id="H0EVI4"/>
<accession>H0EVI4</accession>
<dbReference type="OrthoDB" id="10266026at2759"/>
<evidence type="ECO:0000256" key="1">
    <source>
        <dbReference type="SAM" id="MobiDB-lite"/>
    </source>
</evidence>
<feature type="compositionally biased region" description="Polar residues" evidence="1">
    <location>
        <begin position="80"/>
        <end position="89"/>
    </location>
</feature>
<reference evidence="2 3" key="1">
    <citation type="journal article" date="2012" name="Eukaryot. Cell">
        <title>Genome sequence of the fungus Glarea lozoyensis: the first genome sequence of a species from the Helotiaceae family.</title>
        <authorList>
            <person name="Youssar L."/>
            <person name="Gruening B.A."/>
            <person name="Erxleben A."/>
            <person name="Guenther S."/>
            <person name="Huettel W."/>
        </authorList>
    </citation>
    <scope>NUCLEOTIDE SEQUENCE [LARGE SCALE GENOMIC DNA]</scope>
    <source>
        <strain evidence="3">ATCC 74030 / MF5533</strain>
    </source>
</reference>
<feature type="region of interest" description="Disordered" evidence="1">
    <location>
        <begin position="1"/>
        <end position="126"/>
    </location>
</feature>
<keyword evidence="3" id="KW-1185">Reference proteome</keyword>
<feature type="compositionally biased region" description="Basic and acidic residues" evidence="1">
    <location>
        <begin position="49"/>
        <end position="78"/>
    </location>
</feature>
<gene>
    <name evidence="2" type="ORF">M7I_6782</name>
</gene>
<dbReference type="EMBL" id="AGUE01000194">
    <property type="protein sequence ID" value="EHK97445.1"/>
    <property type="molecule type" value="Genomic_DNA"/>
</dbReference>
<feature type="compositionally biased region" description="Pro residues" evidence="1">
    <location>
        <begin position="7"/>
        <end position="17"/>
    </location>
</feature>
<dbReference type="HOGENOM" id="CLU_1214875_0_0_1"/>
<dbReference type="AlphaFoldDB" id="H0EVI4"/>
<name>H0EVI4_GLAL7</name>
<evidence type="ECO:0000313" key="3">
    <source>
        <dbReference type="Proteomes" id="UP000005446"/>
    </source>
</evidence>
<evidence type="ECO:0000313" key="2">
    <source>
        <dbReference type="EMBL" id="EHK97445.1"/>
    </source>
</evidence>
<protein>
    <submittedName>
        <fullName evidence="2">Uncharacterized protein</fullName>
    </submittedName>
</protein>
<organism evidence="2 3">
    <name type="scientific">Glarea lozoyensis (strain ATCC 74030 / MF5533)</name>
    <dbReference type="NCBI Taxonomy" id="1104152"/>
    <lineage>
        <taxon>Eukaryota</taxon>
        <taxon>Fungi</taxon>
        <taxon>Dikarya</taxon>
        <taxon>Ascomycota</taxon>
        <taxon>Pezizomycotina</taxon>
        <taxon>Leotiomycetes</taxon>
        <taxon>Helotiales</taxon>
        <taxon>Helotiaceae</taxon>
        <taxon>Glarea</taxon>
    </lineage>
</organism>
<comment type="caution">
    <text evidence="2">The sequence shown here is derived from an EMBL/GenBank/DDBJ whole genome shotgun (WGS) entry which is preliminary data.</text>
</comment>
<dbReference type="Proteomes" id="UP000005446">
    <property type="component" value="Unassembled WGS sequence"/>
</dbReference>